<dbReference type="GO" id="GO:0047213">
    <property type="term" value="F:anthocyanidin 3-O-glucosyltransferase activity"/>
    <property type="evidence" value="ECO:0007669"/>
    <property type="project" value="UniProtKB-EC"/>
</dbReference>
<comment type="catalytic activity">
    <reaction evidence="5">
        <text>an anthocyanidin + UDP-alpha-D-glucose + H(+) = an anthocyanidin 3-O-beta-D-glucoside + UDP</text>
        <dbReference type="Rhea" id="RHEA:20093"/>
        <dbReference type="ChEBI" id="CHEBI:15378"/>
        <dbReference type="ChEBI" id="CHEBI:16307"/>
        <dbReference type="ChEBI" id="CHEBI:58223"/>
        <dbReference type="ChEBI" id="CHEBI:58885"/>
        <dbReference type="ChEBI" id="CHEBI:143576"/>
        <dbReference type="EC" id="2.4.1.115"/>
    </reaction>
</comment>
<evidence type="ECO:0000256" key="7">
    <source>
        <dbReference type="RuleBase" id="RU362057"/>
    </source>
</evidence>
<comment type="pathway">
    <text evidence="1">Pigment biosynthesis; anthocyanin biosynthesis.</text>
</comment>
<keyword evidence="10" id="KW-1185">Reference proteome</keyword>
<gene>
    <name evidence="9" type="ORF">POTOM_012866</name>
</gene>
<accession>A0A8X8A5N6</accession>
<dbReference type="PROSITE" id="PS00375">
    <property type="entry name" value="UDPGT"/>
    <property type="match status" value="1"/>
</dbReference>
<evidence type="ECO:0000256" key="5">
    <source>
        <dbReference type="ARBA" id="ARBA00047606"/>
    </source>
</evidence>
<sequence length="510" mass="57138">MLTHHFFLSSASSLSDLSKEMSQRKESIVMLPFMAQGHIIPFLALALQLDQTKKYTITFVNTSLNIKKLRPSIPANSSIHLLEIPFDSSVYGLPPGTENTDSLPYHLIANFLEASLSLKPAFRKIISDHVEEQKGHPPFCVITDMFFGWCAEIAHEFGAFHAIFSGCGGFGFACYYSLWLNLPHQNNLSDEFTLPDFPEASTIHVTQLAENLKEANGKDLFSVCLQSMLPECTNADGILLNTVEELDRVGLGYFRRKTGKPVWPIGPVLLSNRSQDQAAITPDLCKHWLDTKPAGSVLYISFGSQNVISASQMMELAMALEACGKHFIWVVRPPVGFDINMEFKAKEWLPEGFEERMEHSKRGLLVRKWAPQVEILSHKSVSAFLSHCGWNSVLESLSNGVPLVGWPLAAEQFYNVKLLEEHIGVCLEVARGKSCEVRQEDIVKKIMLVMDETEKGNAMRRKAREVRDMILDAVQYENDHKGSSVKAMDEFLDAASLMREGNKWAADRGV</sequence>
<dbReference type="FunFam" id="3.40.50.2000:FF:000064">
    <property type="entry name" value="Glycosyltransferase"/>
    <property type="match status" value="1"/>
</dbReference>
<dbReference type="OrthoDB" id="5835829at2759"/>
<evidence type="ECO:0000256" key="6">
    <source>
        <dbReference type="RuleBase" id="RU003718"/>
    </source>
</evidence>
<evidence type="ECO:0000256" key="1">
    <source>
        <dbReference type="ARBA" id="ARBA00004935"/>
    </source>
</evidence>
<dbReference type="PANTHER" id="PTHR48047:SF84">
    <property type="entry name" value="GLYCOSYLTRANSFERASE"/>
    <property type="match status" value="1"/>
</dbReference>
<feature type="domain" description="Glycosyltransferase N-terminal" evidence="8">
    <location>
        <begin position="27"/>
        <end position="244"/>
    </location>
</feature>
<dbReference type="InterPro" id="IPR035595">
    <property type="entry name" value="UDP_glycos_trans_CS"/>
</dbReference>
<evidence type="ECO:0000313" key="9">
    <source>
        <dbReference type="EMBL" id="KAG6783418.1"/>
    </source>
</evidence>
<keyword evidence="3 6" id="KW-0328">Glycosyltransferase</keyword>
<dbReference type="Pfam" id="PF26168">
    <property type="entry name" value="Glyco_transf_N"/>
    <property type="match status" value="1"/>
</dbReference>
<comment type="caution">
    <text evidence="9">The sequence shown here is derived from an EMBL/GenBank/DDBJ whole genome shotgun (WGS) entry which is preliminary data.</text>
</comment>
<dbReference type="PANTHER" id="PTHR48047">
    <property type="entry name" value="GLYCOSYLTRANSFERASE"/>
    <property type="match status" value="1"/>
</dbReference>
<evidence type="ECO:0000256" key="4">
    <source>
        <dbReference type="ARBA" id="ARBA00022679"/>
    </source>
</evidence>
<evidence type="ECO:0000256" key="3">
    <source>
        <dbReference type="ARBA" id="ARBA00022676"/>
    </source>
</evidence>
<keyword evidence="4 6" id="KW-0808">Transferase</keyword>
<dbReference type="CDD" id="cd03784">
    <property type="entry name" value="GT1_Gtf-like"/>
    <property type="match status" value="1"/>
</dbReference>
<dbReference type="EC" id="2.4.1.-" evidence="7"/>
<dbReference type="AlphaFoldDB" id="A0A8X8A5N6"/>
<evidence type="ECO:0000259" key="8">
    <source>
        <dbReference type="Pfam" id="PF26168"/>
    </source>
</evidence>
<dbReference type="InterPro" id="IPR002213">
    <property type="entry name" value="UDP_glucos_trans"/>
</dbReference>
<proteinExistence type="inferred from homology"/>
<evidence type="ECO:0000313" key="10">
    <source>
        <dbReference type="Proteomes" id="UP000886885"/>
    </source>
</evidence>
<comment type="similarity">
    <text evidence="2 6">Belongs to the UDP-glycosyltransferase family.</text>
</comment>
<dbReference type="InterPro" id="IPR058980">
    <property type="entry name" value="Glyco_transf_N"/>
</dbReference>
<dbReference type="EMBL" id="JAAWWB010000005">
    <property type="protein sequence ID" value="KAG6783418.1"/>
    <property type="molecule type" value="Genomic_DNA"/>
</dbReference>
<protein>
    <recommendedName>
        <fullName evidence="7">Glycosyltransferase</fullName>
        <ecNumber evidence="7">2.4.1.-</ecNumber>
    </recommendedName>
</protein>
<evidence type="ECO:0000256" key="2">
    <source>
        <dbReference type="ARBA" id="ARBA00009995"/>
    </source>
</evidence>
<dbReference type="Pfam" id="PF00201">
    <property type="entry name" value="UDPGT"/>
    <property type="match status" value="1"/>
</dbReference>
<organism evidence="9 10">
    <name type="scientific">Populus tomentosa</name>
    <name type="common">Chinese white poplar</name>
    <dbReference type="NCBI Taxonomy" id="118781"/>
    <lineage>
        <taxon>Eukaryota</taxon>
        <taxon>Viridiplantae</taxon>
        <taxon>Streptophyta</taxon>
        <taxon>Embryophyta</taxon>
        <taxon>Tracheophyta</taxon>
        <taxon>Spermatophyta</taxon>
        <taxon>Magnoliopsida</taxon>
        <taxon>eudicotyledons</taxon>
        <taxon>Gunneridae</taxon>
        <taxon>Pentapetalae</taxon>
        <taxon>rosids</taxon>
        <taxon>fabids</taxon>
        <taxon>Malpighiales</taxon>
        <taxon>Salicaceae</taxon>
        <taxon>Saliceae</taxon>
        <taxon>Populus</taxon>
    </lineage>
</organism>
<reference evidence="9" key="1">
    <citation type="journal article" date="2020" name="bioRxiv">
        <title>Hybrid origin of Populus tomentosa Carr. identified through genome sequencing and phylogenomic analysis.</title>
        <authorList>
            <person name="An X."/>
            <person name="Gao K."/>
            <person name="Chen Z."/>
            <person name="Li J."/>
            <person name="Yang X."/>
            <person name="Yang X."/>
            <person name="Zhou J."/>
            <person name="Guo T."/>
            <person name="Zhao T."/>
            <person name="Huang S."/>
            <person name="Miao D."/>
            <person name="Khan W.U."/>
            <person name="Rao P."/>
            <person name="Ye M."/>
            <person name="Lei B."/>
            <person name="Liao W."/>
            <person name="Wang J."/>
            <person name="Ji L."/>
            <person name="Li Y."/>
            <person name="Guo B."/>
            <person name="Mustafa N.S."/>
            <person name="Li S."/>
            <person name="Yun Q."/>
            <person name="Keller S.R."/>
            <person name="Mao J."/>
            <person name="Zhang R."/>
            <person name="Strauss S.H."/>
        </authorList>
    </citation>
    <scope>NUCLEOTIDE SEQUENCE</scope>
    <source>
        <strain evidence="9">GM15</strain>
        <tissue evidence="9">Leaf</tissue>
    </source>
</reference>
<name>A0A8X8A5N6_POPTO</name>
<dbReference type="FunFam" id="3.40.50.2000:FF:000103">
    <property type="entry name" value="Glycosyltransferase"/>
    <property type="match status" value="1"/>
</dbReference>
<dbReference type="Proteomes" id="UP000886885">
    <property type="component" value="Chromosome 3A"/>
</dbReference>